<name>A0A7V2AW82_UNCEI</name>
<proteinExistence type="inferred from homology"/>
<dbReference type="InterPro" id="IPR014729">
    <property type="entry name" value="Rossmann-like_a/b/a_fold"/>
</dbReference>
<dbReference type="PANTHER" id="PTHR46268:SF6">
    <property type="entry name" value="UNIVERSAL STRESS PROTEIN UP12"/>
    <property type="match status" value="1"/>
</dbReference>
<dbReference type="SUPFAM" id="SSF52402">
    <property type="entry name" value="Adenine nucleotide alpha hydrolases-like"/>
    <property type="match status" value="1"/>
</dbReference>
<dbReference type="Pfam" id="PF00582">
    <property type="entry name" value="Usp"/>
    <property type="match status" value="1"/>
</dbReference>
<accession>A0A7V2AW82</accession>
<comment type="similarity">
    <text evidence="1">Belongs to the universal stress protein A family.</text>
</comment>
<dbReference type="InterPro" id="IPR006016">
    <property type="entry name" value="UspA"/>
</dbReference>
<evidence type="ECO:0000256" key="1">
    <source>
        <dbReference type="ARBA" id="ARBA00008791"/>
    </source>
</evidence>
<organism evidence="3">
    <name type="scientific">Eiseniibacteriota bacterium</name>
    <dbReference type="NCBI Taxonomy" id="2212470"/>
    <lineage>
        <taxon>Bacteria</taxon>
        <taxon>Candidatus Eiseniibacteriota</taxon>
    </lineage>
</organism>
<dbReference type="InterPro" id="IPR006015">
    <property type="entry name" value="Universal_stress_UspA"/>
</dbReference>
<feature type="non-terminal residue" evidence="3">
    <location>
        <position position="1"/>
    </location>
</feature>
<dbReference type="Proteomes" id="UP000886069">
    <property type="component" value="Unassembled WGS sequence"/>
</dbReference>
<dbReference type="EMBL" id="DSEC01000582">
    <property type="protein sequence ID" value="HER44407.1"/>
    <property type="molecule type" value="Genomic_DNA"/>
</dbReference>
<feature type="domain" description="UspA" evidence="2">
    <location>
        <begin position="3"/>
        <end position="57"/>
    </location>
</feature>
<reference evidence="3" key="1">
    <citation type="journal article" date="2020" name="mSystems">
        <title>Genome- and Community-Level Interaction Insights into Carbon Utilization and Element Cycling Functions of Hydrothermarchaeota in Hydrothermal Sediment.</title>
        <authorList>
            <person name="Zhou Z."/>
            <person name="Liu Y."/>
            <person name="Xu W."/>
            <person name="Pan J."/>
            <person name="Luo Z.H."/>
            <person name="Li M."/>
        </authorList>
    </citation>
    <scope>NUCLEOTIDE SEQUENCE [LARGE SCALE GENOMIC DNA]</scope>
    <source>
        <strain evidence="3">SpSt-1233</strain>
    </source>
</reference>
<dbReference type="AlphaFoldDB" id="A0A7V2AW82"/>
<dbReference type="Gene3D" id="3.40.50.620">
    <property type="entry name" value="HUPs"/>
    <property type="match status" value="1"/>
</dbReference>
<dbReference type="CDD" id="cd00293">
    <property type="entry name" value="USP-like"/>
    <property type="match status" value="1"/>
</dbReference>
<gene>
    <name evidence="3" type="ORF">ENO08_08105</name>
</gene>
<evidence type="ECO:0000259" key="2">
    <source>
        <dbReference type="Pfam" id="PF00582"/>
    </source>
</evidence>
<evidence type="ECO:0000313" key="3">
    <source>
        <dbReference type="EMBL" id="HER44407.1"/>
    </source>
</evidence>
<comment type="caution">
    <text evidence="3">The sequence shown here is derived from an EMBL/GenBank/DDBJ whole genome shotgun (WGS) entry which is preliminary data.</text>
</comment>
<sequence>DYEVEEGRAVDRIREYASKNEIDLIVMGSAGSHGIGDFLFGSTAARVIQKAVCPVLVA</sequence>
<protein>
    <submittedName>
        <fullName evidence="3">Universal stress protein</fullName>
    </submittedName>
</protein>
<dbReference type="PRINTS" id="PR01438">
    <property type="entry name" value="UNVRSLSTRESS"/>
</dbReference>
<dbReference type="PANTHER" id="PTHR46268">
    <property type="entry name" value="STRESS RESPONSE PROTEIN NHAX"/>
    <property type="match status" value="1"/>
</dbReference>